<evidence type="ECO:0000313" key="3">
    <source>
        <dbReference type="Proteomes" id="UP000028524"/>
    </source>
</evidence>
<dbReference type="HOGENOM" id="CLU_1489932_0_0_1"/>
<sequence>MPRPTPNEGRQFWSATDEAGGADGAASCLAAVRIPCGGGSPFFFVRRAGLPLVELSWCRRPISVALPRYVPEGFGPDNIPPPPILRLRKANTNPAKASATTGSPAWTDDGARPAMPLRHGRCLSRRQSTETVAFENTSTWFYEWRIPAVRAVALRHYPANDSGPQEKPAPAPAGSSREVRV</sequence>
<dbReference type="InParanoid" id="A0A084QUY4"/>
<feature type="region of interest" description="Disordered" evidence="1">
    <location>
        <begin position="158"/>
        <end position="181"/>
    </location>
</feature>
<evidence type="ECO:0000313" key="2">
    <source>
        <dbReference type="EMBL" id="KFA67769.1"/>
    </source>
</evidence>
<protein>
    <submittedName>
        <fullName evidence="2">Uncharacterized protein</fullName>
    </submittedName>
</protein>
<dbReference type="Proteomes" id="UP000028524">
    <property type="component" value="Unassembled WGS sequence"/>
</dbReference>
<dbReference type="AlphaFoldDB" id="A0A084QUY4"/>
<accession>A0A084QUY4</accession>
<reference evidence="2 3" key="1">
    <citation type="journal article" date="2014" name="BMC Genomics">
        <title>Comparative genome sequencing reveals chemotype-specific gene clusters in the toxigenic black mold Stachybotrys.</title>
        <authorList>
            <person name="Semeiks J."/>
            <person name="Borek D."/>
            <person name="Otwinowski Z."/>
            <person name="Grishin N.V."/>
        </authorList>
    </citation>
    <scope>NUCLEOTIDE SEQUENCE [LARGE SCALE GENOMIC DNA]</scope>
    <source>
        <strain evidence="2 3">IBT 40285</strain>
    </source>
</reference>
<evidence type="ECO:0000256" key="1">
    <source>
        <dbReference type="SAM" id="MobiDB-lite"/>
    </source>
</evidence>
<keyword evidence="3" id="KW-1185">Reference proteome</keyword>
<dbReference type="EMBL" id="KL660108">
    <property type="protein sequence ID" value="KFA67769.1"/>
    <property type="molecule type" value="Genomic_DNA"/>
</dbReference>
<proteinExistence type="predicted"/>
<gene>
    <name evidence="2" type="ORF">S40285_09880</name>
</gene>
<organism evidence="2 3">
    <name type="scientific">Stachybotrys chlorohalonatus (strain IBT 40285)</name>
    <dbReference type="NCBI Taxonomy" id="1283841"/>
    <lineage>
        <taxon>Eukaryota</taxon>
        <taxon>Fungi</taxon>
        <taxon>Dikarya</taxon>
        <taxon>Ascomycota</taxon>
        <taxon>Pezizomycotina</taxon>
        <taxon>Sordariomycetes</taxon>
        <taxon>Hypocreomycetidae</taxon>
        <taxon>Hypocreales</taxon>
        <taxon>Stachybotryaceae</taxon>
        <taxon>Stachybotrys</taxon>
    </lineage>
</organism>
<name>A0A084QUY4_STAC4</name>